<dbReference type="InterPro" id="IPR023214">
    <property type="entry name" value="HAD_sf"/>
</dbReference>
<evidence type="ECO:0000313" key="1">
    <source>
        <dbReference type="EMBL" id="KAK7433944.1"/>
    </source>
</evidence>
<dbReference type="SUPFAM" id="SSF56784">
    <property type="entry name" value="HAD-like"/>
    <property type="match status" value="1"/>
</dbReference>
<proteinExistence type="predicted"/>
<dbReference type="Pfam" id="PF00702">
    <property type="entry name" value="Hydrolase"/>
    <property type="match status" value="1"/>
</dbReference>
<protein>
    <submittedName>
        <fullName evidence="1">Uncharacterized protein</fullName>
    </submittedName>
</protein>
<dbReference type="EMBL" id="JBANRG010000135">
    <property type="protein sequence ID" value="KAK7433944.1"/>
    <property type="molecule type" value="Genomic_DNA"/>
</dbReference>
<dbReference type="PANTHER" id="PTHR43611:SF3">
    <property type="entry name" value="FLAVIN MONONUCLEOTIDE HYDROLASE 1, CHLOROPLATIC"/>
    <property type="match status" value="1"/>
</dbReference>
<dbReference type="InterPro" id="IPR008930">
    <property type="entry name" value="Terpenoid_cyclase/PrenylTrfase"/>
</dbReference>
<gene>
    <name evidence="1" type="ORF">VKT23_020472</name>
</gene>
<dbReference type="SUPFAM" id="SSF48239">
    <property type="entry name" value="Terpenoid cyclases/Protein prenyltransferases"/>
    <property type="match status" value="1"/>
</dbReference>
<dbReference type="SFLD" id="SFLDS00003">
    <property type="entry name" value="Haloacid_Dehalogenase"/>
    <property type="match status" value="1"/>
</dbReference>
<keyword evidence="2" id="KW-1185">Reference proteome</keyword>
<dbReference type="PANTHER" id="PTHR43611">
    <property type="entry name" value="ALPHA-D-GLUCOSE 1-PHOSPHATE PHOSPHATASE"/>
    <property type="match status" value="1"/>
</dbReference>
<dbReference type="Proteomes" id="UP001498398">
    <property type="component" value="Unassembled WGS sequence"/>
</dbReference>
<dbReference type="InterPro" id="IPR036412">
    <property type="entry name" value="HAD-like_sf"/>
</dbReference>
<organism evidence="1 2">
    <name type="scientific">Marasmiellus scandens</name>
    <dbReference type="NCBI Taxonomy" id="2682957"/>
    <lineage>
        <taxon>Eukaryota</taxon>
        <taxon>Fungi</taxon>
        <taxon>Dikarya</taxon>
        <taxon>Basidiomycota</taxon>
        <taxon>Agaricomycotina</taxon>
        <taxon>Agaricomycetes</taxon>
        <taxon>Agaricomycetidae</taxon>
        <taxon>Agaricales</taxon>
        <taxon>Marasmiineae</taxon>
        <taxon>Omphalotaceae</taxon>
        <taxon>Marasmiellus</taxon>
    </lineage>
</organism>
<comment type="caution">
    <text evidence="1">The sequence shown here is derived from an EMBL/GenBank/DDBJ whole genome shotgun (WGS) entry which is preliminary data.</text>
</comment>
<dbReference type="SFLD" id="SFLDG01129">
    <property type="entry name" value="C1.5:_HAD__Beta-PGM__Phosphata"/>
    <property type="match status" value="1"/>
</dbReference>
<accession>A0ABR1ILG2</accession>
<name>A0ABR1ILG2_9AGAR</name>
<sequence>MKQPTSAFDISAVVGVLGETTLLMTFGTQKFKTIILDLGDVLFTWSDSSSQMPVSHKLIRGIVTSATWFEYEKGNFTEHEAYTKLAIEFGCDYSVLIQSFSHARDSLKVNHDLLVFIRDLQASGLRVYAMSNISHPDQHFILHHDKLGDWNVFNGIFSSADAKERKPNIGFYNFVIKQTGINPFDTIFVDDKVENVLTACSLGMRGIIFDNTEGLIRQIKALCDDPIRRAHCYLATNSGRFNTTAQPQGFEVKENFTQLLILDMTSDESLVHYTRFNGKFNFFQPIQSQGRLTTTAATFPDDLDTTSIALTVVPYMTDLERDKVMDEMLLYVNSDGIIQVYFDHARPRIDPIVCCNVLTLFHRYGRGNQLQKTMDWVADVLKFGACASGTRYYVSEDQFLFFVCRLCDSSTAVQHRLGGDLRARITSRIGCEGDPLSLAMRIYAAAKIGIVDKVDLDRLLLMQRVDGSWSGGVFYKFPSIKQVAINDGLSTVIAVQAIELVQHLSSQQSS</sequence>
<evidence type="ECO:0000313" key="2">
    <source>
        <dbReference type="Proteomes" id="UP001498398"/>
    </source>
</evidence>
<reference evidence="1 2" key="1">
    <citation type="submission" date="2024-01" db="EMBL/GenBank/DDBJ databases">
        <title>A draft genome for the cacao thread blight pathogen Marasmiellus scandens.</title>
        <authorList>
            <person name="Baruah I.K."/>
            <person name="Leung J."/>
            <person name="Bukari Y."/>
            <person name="Amoako-Attah I."/>
            <person name="Meinhardt L.W."/>
            <person name="Bailey B.A."/>
            <person name="Cohen S.P."/>
        </authorList>
    </citation>
    <scope>NUCLEOTIDE SEQUENCE [LARGE SCALE GENOMIC DNA]</scope>
    <source>
        <strain evidence="1 2">GH-19</strain>
    </source>
</reference>
<dbReference type="Gene3D" id="3.40.50.1000">
    <property type="entry name" value="HAD superfamily/HAD-like"/>
    <property type="match status" value="1"/>
</dbReference>